<accession>A0AAV4NXG3</accession>
<name>A0AAV4NXG3_9ARAC</name>
<protein>
    <submittedName>
        <fullName evidence="2">Uncharacterized protein</fullName>
    </submittedName>
</protein>
<comment type="caution">
    <text evidence="2">The sequence shown here is derived from an EMBL/GenBank/DDBJ whole genome shotgun (WGS) entry which is preliminary data.</text>
</comment>
<dbReference type="Proteomes" id="UP001054837">
    <property type="component" value="Unassembled WGS sequence"/>
</dbReference>
<dbReference type="EMBL" id="BPLQ01002054">
    <property type="protein sequence ID" value="GIX88319.1"/>
    <property type="molecule type" value="Genomic_DNA"/>
</dbReference>
<evidence type="ECO:0000313" key="3">
    <source>
        <dbReference type="Proteomes" id="UP001054837"/>
    </source>
</evidence>
<feature type="region of interest" description="Disordered" evidence="1">
    <location>
        <begin position="61"/>
        <end position="88"/>
    </location>
</feature>
<dbReference type="AlphaFoldDB" id="A0AAV4NXG3"/>
<evidence type="ECO:0000256" key="1">
    <source>
        <dbReference type="SAM" id="MobiDB-lite"/>
    </source>
</evidence>
<keyword evidence="3" id="KW-1185">Reference proteome</keyword>
<sequence length="139" mass="14890">MFRPISSINCNSFELCISLKENVSIQRSNPNYICCHPVDSDSKFTANSTATTAATTITRTATAATPPPPRGGQHMPVGMYMPGAPNPQAVTAARAPTAARANTAARGEHDDFPNFTVGFGEHDDFPNPFEHAIRVTEQA</sequence>
<gene>
    <name evidence="2" type="ORF">CDAR_70163</name>
</gene>
<evidence type="ECO:0000313" key="2">
    <source>
        <dbReference type="EMBL" id="GIX88319.1"/>
    </source>
</evidence>
<organism evidence="2 3">
    <name type="scientific">Caerostris darwini</name>
    <dbReference type="NCBI Taxonomy" id="1538125"/>
    <lineage>
        <taxon>Eukaryota</taxon>
        <taxon>Metazoa</taxon>
        <taxon>Ecdysozoa</taxon>
        <taxon>Arthropoda</taxon>
        <taxon>Chelicerata</taxon>
        <taxon>Arachnida</taxon>
        <taxon>Araneae</taxon>
        <taxon>Araneomorphae</taxon>
        <taxon>Entelegynae</taxon>
        <taxon>Araneoidea</taxon>
        <taxon>Araneidae</taxon>
        <taxon>Caerostris</taxon>
    </lineage>
</organism>
<proteinExistence type="predicted"/>
<reference evidence="2 3" key="1">
    <citation type="submission" date="2021-06" db="EMBL/GenBank/DDBJ databases">
        <title>Caerostris darwini draft genome.</title>
        <authorList>
            <person name="Kono N."/>
            <person name="Arakawa K."/>
        </authorList>
    </citation>
    <scope>NUCLEOTIDE SEQUENCE [LARGE SCALE GENOMIC DNA]</scope>
</reference>